<evidence type="ECO:0000313" key="2">
    <source>
        <dbReference type="Proteomes" id="UP000281985"/>
    </source>
</evidence>
<accession>A0A3M0G8W9</accession>
<evidence type="ECO:0000313" key="1">
    <source>
        <dbReference type="EMBL" id="RMB60607.1"/>
    </source>
</evidence>
<dbReference type="AlphaFoldDB" id="A0A3M0G8W9"/>
<comment type="caution">
    <text evidence="1">The sequence shown here is derived from an EMBL/GenBank/DDBJ whole genome shotgun (WGS) entry which is preliminary data.</text>
</comment>
<keyword evidence="2" id="KW-1185">Reference proteome</keyword>
<proteinExistence type="predicted"/>
<gene>
    <name evidence="1" type="ORF">EAX61_07250</name>
</gene>
<sequence length="212" mass="23915">MYSFDYVVDYEIPNREKQTTDTVKVAFHKEGKYLWSNSDFIAKSLGQGFLSNNPKVENSLTSNIVFELETGDLIVGLENDDTAMMMKLNAGQFLKQDNLAKMDDIALKVISTGQTNVVMGSEYPIYEIYPSNNPGSSMLMTIDDSKDINSTAIFQYIVEMVAGKKLNKPLTKDLPKGLIIKVEQNGNQLLSAIRINEEKKTIHYDYYLGEKL</sequence>
<dbReference type="EMBL" id="REFV01000005">
    <property type="protein sequence ID" value="RMB60607.1"/>
    <property type="molecule type" value="Genomic_DNA"/>
</dbReference>
<reference evidence="1 2" key="1">
    <citation type="submission" date="2018-10" db="EMBL/GenBank/DDBJ databases">
        <title>Dokdonia luteus sp. nov., isolated from sea water.</title>
        <authorList>
            <person name="Zhou L.Y."/>
            <person name="Du Z.J."/>
        </authorList>
    </citation>
    <scope>NUCLEOTIDE SEQUENCE [LARGE SCALE GENOMIC DNA]</scope>
    <source>
        <strain evidence="1 2">SH27</strain>
    </source>
</reference>
<name>A0A3M0G8W9_9FLAO</name>
<organism evidence="1 2">
    <name type="scientific">Dokdonia sinensis</name>
    <dbReference type="NCBI Taxonomy" id="2479847"/>
    <lineage>
        <taxon>Bacteria</taxon>
        <taxon>Pseudomonadati</taxon>
        <taxon>Bacteroidota</taxon>
        <taxon>Flavobacteriia</taxon>
        <taxon>Flavobacteriales</taxon>
        <taxon>Flavobacteriaceae</taxon>
        <taxon>Dokdonia</taxon>
    </lineage>
</organism>
<dbReference type="Proteomes" id="UP000281985">
    <property type="component" value="Unassembled WGS sequence"/>
</dbReference>
<protein>
    <submittedName>
        <fullName evidence="1">Uncharacterized protein</fullName>
    </submittedName>
</protein>